<evidence type="ECO:0000256" key="4">
    <source>
        <dbReference type="ARBA" id="ARBA00023069"/>
    </source>
</evidence>
<dbReference type="Proteomes" id="UP000816034">
    <property type="component" value="Unassembled WGS sequence"/>
</dbReference>
<dbReference type="GO" id="GO:0042073">
    <property type="term" value="P:intraciliary transport"/>
    <property type="evidence" value="ECO:0007669"/>
    <property type="project" value="InterPro"/>
</dbReference>
<proteinExistence type="inferred from homology"/>
<evidence type="ECO:0000313" key="9">
    <source>
        <dbReference type="Proteomes" id="UP000816034"/>
    </source>
</evidence>
<dbReference type="GO" id="GO:0060271">
    <property type="term" value="P:cilium assembly"/>
    <property type="evidence" value="ECO:0007669"/>
    <property type="project" value="TreeGrafter"/>
</dbReference>
<accession>A0AA88GXM8</accession>
<feature type="compositionally biased region" description="Polar residues" evidence="7">
    <location>
        <begin position="158"/>
        <end position="176"/>
    </location>
</feature>
<evidence type="ECO:0000256" key="1">
    <source>
        <dbReference type="ARBA" id="ARBA00004120"/>
    </source>
</evidence>
<dbReference type="RefSeq" id="XP_044551996.1">
    <property type="nucleotide sequence ID" value="XM_044698627.1"/>
</dbReference>
<dbReference type="AlphaFoldDB" id="A0AA88GXM8"/>
<dbReference type="GO" id="GO:0030992">
    <property type="term" value="C:intraciliary transport particle B"/>
    <property type="evidence" value="ECO:0007669"/>
    <property type="project" value="TreeGrafter"/>
</dbReference>
<comment type="similarity">
    <text evidence="2">Belongs to the IFT46 family.</text>
</comment>
<keyword evidence="4" id="KW-0969">Cilium</keyword>
<keyword evidence="5" id="KW-0206">Cytoskeleton</keyword>
<feature type="compositionally biased region" description="Low complexity" evidence="7">
    <location>
        <begin position="72"/>
        <end position="87"/>
    </location>
</feature>
<comment type="subcellular location">
    <subcellularLocation>
        <location evidence="1">Cytoplasm</location>
        <location evidence="1">Cytoskeleton</location>
        <location evidence="1">Cilium basal body</location>
    </subcellularLocation>
</comment>
<feature type="compositionally biased region" description="Polar residues" evidence="7">
    <location>
        <begin position="97"/>
        <end position="116"/>
    </location>
</feature>
<evidence type="ECO:0000256" key="6">
    <source>
        <dbReference type="ARBA" id="ARBA00023273"/>
    </source>
</evidence>
<dbReference type="Pfam" id="PF12317">
    <property type="entry name" value="IFT46_B_C"/>
    <property type="match status" value="1"/>
</dbReference>
<sequence>MMNTSMEGGSDDGESTEYETDEEEETINDQGMSRSLVNRRHEDDDFGLPSDDEEGEDDEESDNLNSTGKFTSIGNSSSSNNIGNKGIVVSNRYERGNSGSNRPTPTTTNQKPSSAQGKVVPNQHYDEVFETNDDEVHSIPSPEHTPRDPRMQVGAPNTIPSSGIAVTTKSEVPNNRMQHESEEEEEDEEEEEEEEEEVEDDEEEEEHYSASINNTKQQQQRSQHASYNANESNVLLSKMNVSNELKELFTYINRYKPHEIELDTKLKPFIPDYMASVGELDPFLKVKRPDLKEDELDDLGLKVIDEPNPVQSDPTVVTLDLTYQMKGDMSTTNIASSTAHSESVLSSGISMKKPETIIKSVESGNDKLILKWINDIRELHKKKPPPTVQYSKVNVDFTQLIQAWPDAFEEELAKTDLPGADLDVDLDEYIKIVCSILDVPVYEGHLIESLHVLFTLYLEFKTNQHIQSQMM</sequence>
<reference evidence="8 9" key="1">
    <citation type="journal article" date="2018" name="BMC Genomics">
        <title>The genome of Naegleria lovaniensis, the basis for a comparative approach to unravel pathogenicity factors of the human pathogenic amoeba N. fowleri.</title>
        <authorList>
            <person name="Liechti N."/>
            <person name="Schurch N."/>
            <person name="Bruggmann R."/>
            <person name="Wittwer M."/>
        </authorList>
    </citation>
    <scope>NUCLEOTIDE SEQUENCE [LARGE SCALE GENOMIC DNA]</scope>
    <source>
        <strain evidence="8 9">ATCC 30569</strain>
    </source>
</reference>
<feature type="compositionally biased region" description="Acidic residues" evidence="7">
    <location>
        <begin position="181"/>
        <end position="206"/>
    </location>
</feature>
<evidence type="ECO:0000256" key="7">
    <source>
        <dbReference type="SAM" id="MobiDB-lite"/>
    </source>
</evidence>
<name>A0AA88GXM8_NAELO</name>
<dbReference type="InterPro" id="IPR022088">
    <property type="entry name" value="Intraflagellar_transp_cmplxB"/>
</dbReference>
<evidence type="ECO:0000256" key="3">
    <source>
        <dbReference type="ARBA" id="ARBA00022490"/>
    </source>
</evidence>
<keyword evidence="3" id="KW-0963">Cytoplasm</keyword>
<feature type="compositionally biased region" description="Acidic residues" evidence="7">
    <location>
        <begin position="44"/>
        <end position="62"/>
    </location>
</feature>
<dbReference type="PANTHER" id="PTHR13376">
    <property type="entry name" value="INTRAFLAGELLAR TRANSPORT PROTEIN 46 HOMOLOG"/>
    <property type="match status" value="1"/>
</dbReference>
<keyword evidence="6" id="KW-0966">Cell projection</keyword>
<comment type="caution">
    <text evidence="8">The sequence shown here is derived from an EMBL/GenBank/DDBJ whole genome shotgun (WGS) entry which is preliminary data.</text>
</comment>
<protein>
    <recommendedName>
        <fullName evidence="10">Intraflagellar transport protein 46 homolog</fullName>
    </recommendedName>
</protein>
<dbReference type="GeneID" id="68093310"/>
<evidence type="ECO:0000256" key="2">
    <source>
        <dbReference type="ARBA" id="ARBA00007700"/>
    </source>
</evidence>
<evidence type="ECO:0000256" key="5">
    <source>
        <dbReference type="ARBA" id="ARBA00023212"/>
    </source>
</evidence>
<gene>
    <name evidence="8" type="ORF">C9374_000854</name>
</gene>
<dbReference type="GO" id="GO:0005815">
    <property type="term" value="C:microtubule organizing center"/>
    <property type="evidence" value="ECO:0007669"/>
    <property type="project" value="TreeGrafter"/>
</dbReference>
<feature type="compositionally biased region" description="Polar residues" evidence="7">
    <location>
        <begin position="210"/>
        <end position="227"/>
    </location>
</feature>
<dbReference type="EMBL" id="PYSW02000011">
    <property type="protein sequence ID" value="KAG2388004.1"/>
    <property type="molecule type" value="Genomic_DNA"/>
</dbReference>
<dbReference type="GO" id="GO:0031514">
    <property type="term" value="C:motile cilium"/>
    <property type="evidence" value="ECO:0007669"/>
    <property type="project" value="TreeGrafter"/>
</dbReference>
<dbReference type="PANTHER" id="PTHR13376:SF0">
    <property type="entry name" value="INTRAFLAGELLAR TRANSPORT PROTEIN 46 HOMOLOG"/>
    <property type="match status" value="1"/>
</dbReference>
<feature type="compositionally biased region" description="Acidic residues" evidence="7">
    <location>
        <begin position="9"/>
        <end position="27"/>
    </location>
</feature>
<evidence type="ECO:0000313" key="8">
    <source>
        <dbReference type="EMBL" id="KAG2388004.1"/>
    </source>
</evidence>
<feature type="region of interest" description="Disordered" evidence="7">
    <location>
        <begin position="1"/>
        <end position="227"/>
    </location>
</feature>
<organism evidence="8 9">
    <name type="scientific">Naegleria lovaniensis</name>
    <name type="common">Amoeba</name>
    <dbReference type="NCBI Taxonomy" id="51637"/>
    <lineage>
        <taxon>Eukaryota</taxon>
        <taxon>Discoba</taxon>
        <taxon>Heterolobosea</taxon>
        <taxon>Tetramitia</taxon>
        <taxon>Eutetramitia</taxon>
        <taxon>Vahlkampfiidae</taxon>
        <taxon>Naegleria</taxon>
    </lineage>
</organism>
<evidence type="ECO:0008006" key="10">
    <source>
        <dbReference type="Google" id="ProtNLM"/>
    </source>
</evidence>
<keyword evidence="9" id="KW-1185">Reference proteome</keyword>